<sequence>MGLRETKKRRIAESVLKAAQRLFLEQGVAATTMQAIAGDAGISRASLFNYYPGKEVIVAALAARMEPRLVQLVHHYQSRTATTGECIDALFDHLAKVVGPTVELTRLLFVQGNGGVAYPQLAAALTDLVSNGQRQGDVRSDKSAPALSELLYLEVVACLLGWAFTEQMSERELFRRRAELVKANLLV</sequence>
<keyword evidence="7" id="KW-1185">Reference proteome</keyword>
<keyword evidence="1" id="KW-0805">Transcription regulation</keyword>
<keyword evidence="2 4" id="KW-0238">DNA-binding</keyword>
<evidence type="ECO:0000256" key="2">
    <source>
        <dbReference type="ARBA" id="ARBA00023125"/>
    </source>
</evidence>
<dbReference type="RefSeq" id="WP_279244099.1">
    <property type="nucleotide sequence ID" value="NZ_SHNN01000001.1"/>
</dbReference>
<dbReference type="Gene3D" id="1.10.357.10">
    <property type="entry name" value="Tetracycline Repressor, domain 2"/>
    <property type="match status" value="1"/>
</dbReference>
<evidence type="ECO:0000256" key="3">
    <source>
        <dbReference type="ARBA" id="ARBA00023163"/>
    </source>
</evidence>
<dbReference type="PRINTS" id="PR00455">
    <property type="entry name" value="HTHTETR"/>
</dbReference>
<dbReference type="SUPFAM" id="SSF46689">
    <property type="entry name" value="Homeodomain-like"/>
    <property type="match status" value="1"/>
</dbReference>
<dbReference type="InterPro" id="IPR001647">
    <property type="entry name" value="HTH_TetR"/>
</dbReference>
<evidence type="ECO:0000313" key="7">
    <source>
        <dbReference type="Proteomes" id="UP001143362"/>
    </source>
</evidence>
<dbReference type="Pfam" id="PF00440">
    <property type="entry name" value="TetR_N"/>
    <property type="match status" value="1"/>
</dbReference>
<keyword evidence="3" id="KW-0804">Transcription</keyword>
<evidence type="ECO:0000313" key="6">
    <source>
        <dbReference type="EMBL" id="MCX2980120.1"/>
    </source>
</evidence>
<dbReference type="InterPro" id="IPR050109">
    <property type="entry name" value="HTH-type_TetR-like_transc_reg"/>
</dbReference>
<dbReference type="PANTHER" id="PTHR30055:SF234">
    <property type="entry name" value="HTH-TYPE TRANSCRIPTIONAL REGULATOR BETI"/>
    <property type="match status" value="1"/>
</dbReference>
<evidence type="ECO:0000256" key="1">
    <source>
        <dbReference type="ARBA" id="ARBA00023015"/>
    </source>
</evidence>
<comment type="caution">
    <text evidence="6">The sequence shown here is derived from an EMBL/GenBank/DDBJ whole genome shotgun (WGS) entry which is preliminary data.</text>
</comment>
<dbReference type="PANTHER" id="PTHR30055">
    <property type="entry name" value="HTH-TYPE TRANSCRIPTIONAL REGULATOR RUTR"/>
    <property type="match status" value="1"/>
</dbReference>
<dbReference type="PROSITE" id="PS50977">
    <property type="entry name" value="HTH_TETR_2"/>
    <property type="match status" value="1"/>
</dbReference>
<name>A0ABT3TE71_9GAMM</name>
<organism evidence="6 7">
    <name type="scientific">Candidatus Litorirhabdus singularis</name>
    <dbReference type="NCBI Taxonomy" id="2518993"/>
    <lineage>
        <taxon>Bacteria</taxon>
        <taxon>Pseudomonadati</taxon>
        <taxon>Pseudomonadota</taxon>
        <taxon>Gammaproteobacteria</taxon>
        <taxon>Cellvibrionales</taxon>
        <taxon>Halieaceae</taxon>
        <taxon>Candidatus Litorirhabdus</taxon>
    </lineage>
</organism>
<evidence type="ECO:0000256" key="4">
    <source>
        <dbReference type="PROSITE-ProRule" id="PRU00335"/>
    </source>
</evidence>
<gene>
    <name evidence="6" type="ORF">EYC98_04480</name>
</gene>
<proteinExistence type="predicted"/>
<evidence type="ECO:0000259" key="5">
    <source>
        <dbReference type="PROSITE" id="PS50977"/>
    </source>
</evidence>
<dbReference type="InterPro" id="IPR009057">
    <property type="entry name" value="Homeodomain-like_sf"/>
</dbReference>
<reference evidence="6" key="1">
    <citation type="submission" date="2019-02" db="EMBL/GenBank/DDBJ databases">
        <authorList>
            <person name="Li S.-H."/>
        </authorList>
    </citation>
    <scope>NUCLEOTIDE SEQUENCE</scope>
    <source>
        <strain evidence="6">IMCC14734</strain>
    </source>
</reference>
<dbReference type="EMBL" id="SHNN01000001">
    <property type="protein sequence ID" value="MCX2980120.1"/>
    <property type="molecule type" value="Genomic_DNA"/>
</dbReference>
<accession>A0ABT3TE71</accession>
<protein>
    <submittedName>
        <fullName evidence="6">TetR/AcrR family transcriptional regulator</fullName>
    </submittedName>
</protein>
<feature type="domain" description="HTH tetR-type" evidence="5">
    <location>
        <begin position="9"/>
        <end position="69"/>
    </location>
</feature>
<feature type="DNA-binding region" description="H-T-H motif" evidence="4">
    <location>
        <begin position="32"/>
        <end position="51"/>
    </location>
</feature>
<dbReference type="Proteomes" id="UP001143362">
    <property type="component" value="Unassembled WGS sequence"/>
</dbReference>